<feature type="transmembrane region" description="Helical" evidence="1">
    <location>
        <begin position="6"/>
        <end position="26"/>
    </location>
</feature>
<accession>A0A2P2KVC5</accession>
<reference evidence="2" key="1">
    <citation type="submission" date="2018-02" db="EMBL/GenBank/DDBJ databases">
        <title>Rhizophora mucronata_Transcriptome.</title>
        <authorList>
            <person name="Meera S.P."/>
            <person name="Sreeshan A."/>
            <person name="Augustine A."/>
        </authorList>
    </citation>
    <scope>NUCLEOTIDE SEQUENCE</scope>
    <source>
        <tissue evidence="2">Leaf</tissue>
    </source>
</reference>
<name>A0A2P2KVC5_RHIMU</name>
<evidence type="ECO:0000313" key="2">
    <source>
        <dbReference type="EMBL" id="MBX09694.1"/>
    </source>
</evidence>
<keyword evidence="1" id="KW-0472">Membrane</keyword>
<proteinExistence type="predicted"/>
<evidence type="ECO:0000256" key="1">
    <source>
        <dbReference type="SAM" id="Phobius"/>
    </source>
</evidence>
<protein>
    <submittedName>
        <fullName evidence="2">Uncharacterized protein</fullName>
    </submittedName>
</protein>
<keyword evidence="1" id="KW-0812">Transmembrane</keyword>
<dbReference type="EMBL" id="GGEC01029210">
    <property type="protein sequence ID" value="MBX09694.1"/>
    <property type="molecule type" value="Transcribed_RNA"/>
</dbReference>
<sequence length="28" mass="3429">MTSWNMQNLFLISSVHMRCIFVLFIFSY</sequence>
<keyword evidence="1" id="KW-1133">Transmembrane helix</keyword>
<organism evidence="2">
    <name type="scientific">Rhizophora mucronata</name>
    <name type="common">Asiatic mangrove</name>
    <dbReference type="NCBI Taxonomy" id="61149"/>
    <lineage>
        <taxon>Eukaryota</taxon>
        <taxon>Viridiplantae</taxon>
        <taxon>Streptophyta</taxon>
        <taxon>Embryophyta</taxon>
        <taxon>Tracheophyta</taxon>
        <taxon>Spermatophyta</taxon>
        <taxon>Magnoliopsida</taxon>
        <taxon>eudicotyledons</taxon>
        <taxon>Gunneridae</taxon>
        <taxon>Pentapetalae</taxon>
        <taxon>rosids</taxon>
        <taxon>fabids</taxon>
        <taxon>Malpighiales</taxon>
        <taxon>Rhizophoraceae</taxon>
        <taxon>Rhizophora</taxon>
    </lineage>
</organism>
<dbReference type="AlphaFoldDB" id="A0A2P2KVC5"/>